<dbReference type="Gene3D" id="3.30.70.330">
    <property type="match status" value="1"/>
</dbReference>
<feature type="compositionally biased region" description="Low complexity" evidence="7">
    <location>
        <begin position="544"/>
        <end position="553"/>
    </location>
</feature>
<dbReference type="InterPro" id="IPR000504">
    <property type="entry name" value="RRM_dom"/>
</dbReference>
<feature type="compositionally biased region" description="Polar residues" evidence="7">
    <location>
        <begin position="628"/>
        <end position="641"/>
    </location>
</feature>
<dbReference type="AlphaFoldDB" id="A0A3B3QKL3"/>
<dbReference type="GO" id="GO:0016567">
    <property type="term" value="P:protein ubiquitination"/>
    <property type="evidence" value="ECO:0007669"/>
    <property type="project" value="UniProtKB-UniPathway"/>
</dbReference>
<dbReference type="InterPro" id="IPR039399">
    <property type="entry name" value="Deltex_C_sf"/>
</dbReference>
<feature type="region of interest" description="Disordered" evidence="7">
    <location>
        <begin position="188"/>
        <end position="228"/>
    </location>
</feature>
<dbReference type="PANTHER" id="PTHR12622">
    <property type="entry name" value="DELTEX-RELATED"/>
    <property type="match status" value="1"/>
</dbReference>
<dbReference type="Ensembl" id="ENSPKIT00000030683.1">
    <property type="protein sequence ID" value="ENSPKIP00000006653.1"/>
    <property type="gene ID" value="ENSPKIG00000022849.1"/>
</dbReference>
<dbReference type="InterPro" id="IPR012677">
    <property type="entry name" value="Nucleotide-bd_a/b_plait_sf"/>
</dbReference>
<protein>
    <recommendedName>
        <fullName evidence="3">RING-type E3 ubiquitin transferase</fullName>
        <ecNumber evidence="3">2.3.2.27</ecNumber>
    </recommendedName>
</protein>
<feature type="compositionally biased region" description="Basic and acidic residues" evidence="7">
    <location>
        <begin position="967"/>
        <end position="985"/>
    </location>
</feature>
<evidence type="ECO:0000313" key="9">
    <source>
        <dbReference type="Ensembl" id="ENSPKIP00000006653.1"/>
    </source>
</evidence>
<evidence type="ECO:0000256" key="3">
    <source>
        <dbReference type="ARBA" id="ARBA00012483"/>
    </source>
</evidence>
<dbReference type="InterPro" id="IPR039396">
    <property type="entry name" value="Deltex_C"/>
</dbReference>
<sequence>MLHCLIFFSEFSCKYGQTSICKMEGDGQTVRVCGLPTDIEEEKLTDKLYIHFLRQRNGGGEIASVVTSKVHPGCALITFEDSKVAQRVVQHGKHILLVDDEKYELSVSLFKRNVNRDEVLVQLQLTVNYSQLPLGKGTVTHLQKGFPNVELKFNPEKELCTLSGSYSEVQALINQILGLLETQAPGDTSVLGTDGQVSKKNPDSKGKHQHRSSKSQEKSTQPGKTLDLNVGISGEAKSERLYYSGLEQDDYGVRAAHTEEPSLEDYSLVLDSDIFRYLQQFCGEEYMQILKQHRVEVVDVTTQDVTTLYLRALEGAKGGSRKQLDRIQQVHGELSQLYQEKEIKLRKEQLPKRCLLTTDLRATCKALQLLMPKLMLTDDETYIYLVGSSSDVSEAKQHLLYIRDSEEGFKQKTANYTQSGEQEVRDIRLFTSTPKTLDSSEDKLYKGTRAVGAEAGRQYMLAANFKEVKNETAGENWVKSSLDDTFSHVDTQRDFSSPNIKQMTSNEQRLGSGRVHDGGGLRKLPILQGLSDPGQSKLFKRTDSASASTSEVSSLRTLVPTSAVLPNKAKYFMGSPSTLQSDLFQEKSLFNTVAPSPKLGAQSTLRRSNSFSGLVRSQQDEKERDASKGNQSKSKTGTTGVSDSIGRWGIYSLEVPVSKDTWIYMKDMYHTWVEDIKSSVNIKEAKSADLFTLVLSGTDPEKLSNCQQEVKKQVSAVSADFTVQELSLTKLGAKDLNITLEICCTELRRKFHKVKIVQNPETIHLSGPKQLCDEVHLNIIEALSNAKKRKMSKEVEIFGVDANHTNLAPSQTQHSPPQEQIEFHKDQEIPYKSGRLINGSLLRDSTSSSNTLDSEGTQREDGSVPSRLGKNNIQTCDLATSRGEGNQSVMKQDSVLKHMGRYGKTGRASFSTDTPQTPLIEGSQIAVAQSGPKVLSSSAYKTQKVLGPKEKNTQANALNNHTCLDPEDQKNPLWEHSKQKDPKTLRRTHEEIQTQEYESKTCACGTRLACGFPFCSKCPVESHYTCKVCHKGREVSGIRGKIRFHEMSFSLPGHPKDMTLKITYIIPNGIQGEKHPNPGAPFEGGTFEAYLPLNDQVRRLRPLLEKAFYRDLTFTVSGEGEVGQVIWGSIPHKTSMELKSKNGYPDSSYLRKLSEVLTALDLEDGRESTRRHEKNKT</sequence>
<dbReference type="SUPFAM" id="SSF54928">
    <property type="entry name" value="RNA-binding domain, RBD"/>
    <property type="match status" value="1"/>
</dbReference>
<dbReference type="InterPro" id="IPR035979">
    <property type="entry name" value="RBD_domain_sf"/>
</dbReference>
<dbReference type="Gene3D" id="3.30.390.130">
    <property type="match status" value="1"/>
</dbReference>
<name>A0A3B3QKL3_9TELE</name>
<comment type="pathway">
    <text evidence="2">Protein modification; protein ubiquitination.</text>
</comment>
<keyword evidence="10" id="KW-1185">Reference proteome</keyword>
<accession>A0A3B3QKL3</accession>
<dbReference type="PROSITE" id="PS50102">
    <property type="entry name" value="RRM"/>
    <property type="match status" value="1"/>
</dbReference>
<evidence type="ECO:0000256" key="7">
    <source>
        <dbReference type="SAM" id="MobiDB-lite"/>
    </source>
</evidence>
<evidence type="ECO:0000313" key="10">
    <source>
        <dbReference type="Proteomes" id="UP000261540"/>
    </source>
</evidence>
<feature type="compositionally biased region" description="Polar residues" evidence="7">
    <location>
        <begin position="601"/>
        <end position="617"/>
    </location>
</feature>
<reference evidence="9" key="2">
    <citation type="submission" date="2025-09" db="UniProtKB">
        <authorList>
            <consortium name="Ensembl"/>
        </authorList>
    </citation>
    <scope>IDENTIFICATION</scope>
</reference>
<proteinExistence type="predicted"/>
<dbReference type="GO" id="GO:0007219">
    <property type="term" value="P:Notch signaling pathway"/>
    <property type="evidence" value="ECO:0007669"/>
    <property type="project" value="InterPro"/>
</dbReference>
<feature type="compositionally biased region" description="Polar residues" evidence="7">
    <location>
        <begin position="869"/>
        <end position="889"/>
    </location>
</feature>
<dbReference type="EC" id="2.3.2.27" evidence="3"/>
<evidence type="ECO:0000256" key="2">
    <source>
        <dbReference type="ARBA" id="ARBA00004906"/>
    </source>
</evidence>
<evidence type="ECO:0000256" key="1">
    <source>
        <dbReference type="ARBA" id="ARBA00000900"/>
    </source>
</evidence>
<dbReference type="GeneTree" id="ENSGT00940000154578"/>
<dbReference type="GO" id="GO:0061630">
    <property type="term" value="F:ubiquitin protein ligase activity"/>
    <property type="evidence" value="ECO:0007669"/>
    <property type="project" value="UniProtKB-EC"/>
</dbReference>
<keyword evidence="5" id="KW-0479">Metal-binding</keyword>
<feature type="compositionally biased region" description="Basic and acidic residues" evidence="7">
    <location>
        <begin position="618"/>
        <end position="627"/>
    </location>
</feature>
<dbReference type="InterPro" id="IPR039398">
    <property type="entry name" value="Deltex_fam"/>
</dbReference>
<dbReference type="Pfam" id="PF23222">
    <property type="entry name" value="RRM_PARP14_1"/>
    <property type="match status" value="1"/>
</dbReference>
<dbReference type="UniPathway" id="UPA00143"/>
<evidence type="ECO:0000256" key="4">
    <source>
        <dbReference type="ARBA" id="ARBA00022679"/>
    </source>
</evidence>
<dbReference type="GO" id="GO:0003723">
    <property type="term" value="F:RNA binding"/>
    <property type="evidence" value="ECO:0007669"/>
    <property type="project" value="UniProtKB-UniRule"/>
</dbReference>
<keyword evidence="4" id="KW-0808">Transferase</keyword>
<organism evidence="9 10">
    <name type="scientific">Paramormyrops kingsleyae</name>
    <dbReference type="NCBI Taxonomy" id="1676925"/>
    <lineage>
        <taxon>Eukaryota</taxon>
        <taxon>Metazoa</taxon>
        <taxon>Chordata</taxon>
        <taxon>Craniata</taxon>
        <taxon>Vertebrata</taxon>
        <taxon>Euteleostomi</taxon>
        <taxon>Actinopterygii</taxon>
        <taxon>Neopterygii</taxon>
        <taxon>Teleostei</taxon>
        <taxon>Osteoglossocephala</taxon>
        <taxon>Osteoglossomorpha</taxon>
        <taxon>Osteoglossiformes</taxon>
        <taxon>Mormyridae</taxon>
        <taxon>Paramormyrops</taxon>
    </lineage>
</organism>
<feature type="region of interest" description="Disordered" evidence="7">
    <location>
        <begin position="806"/>
        <end position="889"/>
    </location>
</feature>
<dbReference type="InterPro" id="IPR057051">
    <property type="entry name" value="PARP14_RPM_1"/>
</dbReference>
<feature type="domain" description="RRM" evidence="8">
    <location>
        <begin position="28"/>
        <end position="112"/>
    </location>
</feature>
<dbReference type="Pfam" id="PF18102">
    <property type="entry name" value="DTC"/>
    <property type="match status" value="1"/>
</dbReference>
<feature type="compositionally biased region" description="Polar residues" evidence="7">
    <location>
        <begin position="806"/>
        <end position="818"/>
    </location>
</feature>
<feature type="compositionally biased region" description="Polar residues" evidence="7">
    <location>
        <begin position="843"/>
        <end position="855"/>
    </location>
</feature>
<feature type="region of interest" description="Disordered" evidence="7">
    <location>
        <begin position="961"/>
        <end position="985"/>
    </location>
</feature>
<evidence type="ECO:0000259" key="8">
    <source>
        <dbReference type="PROSITE" id="PS50102"/>
    </source>
</evidence>
<evidence type="ECO:0000256" key="5">
    <source>
        <dbReference type="ARBA" id="ARBA00022723"/>
    </source>
</evidence>
<feature type="region of interest" description="Disordered" evidence="7">
    <location>
        <begin position="504"/>
        <end position="553"/>
    </location>
</feature>
<dbReference type="GO" id="GO:0046872">
    <property type="term" value="F:metal ion binding"/>
    <property type="evidence" value="ECO:0007669"/>
    <property type="project" value="UniProtKB-KW"/>
</dbReference>
<dbReference type="Proteomes" id="UP000261540">
    <property type="component" value="Unplaced"/>
</dbReference>
<reference evidence="9" key="1">
    <citation type="submission" date="2025-08" db="UniProtKB">
        <authorList>
            <consortium name="Ensembl"/>
        </authorList>
    </citation>
    <scope>IDENTIFICATION</scope>
</reference>
<feature type="region of interest" description="Disordered" evidence="7">
    <location>
        <begin position="595"/>
        <end position="641"/>
    </location>
</feature>
<comment type="catalytic activity">
    <reaction evidence="1">
        <text>S-ubiquitinyl-[E2 ubiquitin-conjugating enzyme]-L-cysteine + [acceptor protein]-L-lysine = [E2 ubiquitin-conjugating enzyme]-L-cysteine + N(6)-ubiquitinyl-[acceptor protein]-L-lysine.</text>
        <dbReference type="EC" id="2.3.2.27"/>
    </reaction>
</comment>
<evidence type="ECO:0000256" key="6">
    <source>
        <dbReference type="PROSITE-ProRule" id="PRU00176"/>
    </source>
</evidence>
<keyword evidence="6" id="KW-0694">RNA-binding</keyword>